<keyword evidence="3" id="KW-1185">Reference proteome</keyword>
<sequence length="268" mass="28684">MAWRSVTKLPTLPFLLLALVTLAHAQTCAFADDSCIDPLAQTAVPLSFSPLFPQNISFYYGFDAAYLSASDGLSLDGQSEGPIVKGSFWLGYGSHISSNSIRANHTSELAVRVGNLTGSPGGGNNGCDGVWGSQCSQDIKRLLQGSIYDLSVMGSYYSNPLQTVLRELWQTPLAIVSCPSTLFTVQSIPVESFAQEDEVSGSVEVVDSGNSVSPWQTWFVHGVTASEQAEQVAVGILSRGPTYGSEQLKNPDDVQIDLVCVRAPQEAR</sequence>
<dbReference type="EMBL" id="JAVDPF010000041">
    <property type="protein sequence ID" value="KAL1867969.1"/>
    <property type="molecule type" value="Genomic_DNA"/>
</dbReference>
<keyword evidence="1" id="KW-0732">Signal</keyword>
<gene>
    <name evidence="2" type="ORF">Plec18167_008435</name>
</gene>
<feature type="chain" id="PRO_5046461202" evidence="1">
    <location>
        <begin position="26"/>
        <end position="268"/>
    </location>
</feature>
<accession>A0ABR3WWD3</accession>
<dbReference type="Proteomes" id="UP001583193">
    <property type="component" value="Unassembled WGS sequence"/>
</dbReference>
<organism evidence="2 3">
    <name type="scientific">Paecilomyces lecythidis</name>
    <dbReference type="NCBI Taxonomy" id="3004212"/>
    <lineage>
        <taxon>Eukaryota</taxon>
        <taxon>Fungi</taxon>
        <taxon>Dikarya</taxon>
        <taxon>Ascomycota</taxon>
        <taxon>Pezizomycotina</taxon>
        <taxon>Eurotiomycetes</taxon>
        <taxon>Eurotiomycetidae</taxon>
        <taxon>Eurotiales</taxon>
        <taxon>Thermoascaceae</taxon>
        <taxon>Paecilomyces</taxon>
    </lineage>
</organism>
<name>A0ABR3WWD3_9EURO</name>
<reference evidence="2 3" key="1">
    <citation type="journal article" date="2024" name="IMA Fungus">
        <title>IMA Genome - F19 : A genome assembly and annotation guide to empower mycologists, including annotated draft genome sequences of Ceratocystis pirilliformis, Diaporthe australafricana, Fusarium ophioides, Paecilomyces lecythidis, and Sporothrix stenoceras.</title>
        <authorList>
            <person name="Aylward J."/>
            <person name="Wilson A.M."/>
            <person name="Visagie C.M."/>
            <person name="Spraker J."/>
            <person name="Barnes I."/>
            <person name="Buitendag C."/>
            <person name="Ceriani C."/>
            <person name="Del Mar Angel L."/>
            <person name="du Plessis D."/>
            <person name="Fuchs T."/>
            <person name="Gasser K."/>
            <person name="Kramer D."/>
            <person name="Li W."/>
            <person name="Munsamy K."/>
            <person name="Piso A."/>
            <person name="Price J.L."/>
            <person name="Sonnekus B."/>
            <person name="Thomas C."/>
            <person name="van der Nest A."/>
            <person name="van Dijk A."/>
            <person name="van Heerden A."/>
            <person name="van Vuuren N."/>
            <person name="Yilmaz N."/>
            <person name="Duong T.A."/>
            <person name="van der Merwe N.A."/>
            <person name="Wingfield M.J."/>
            <person name="Wingfield B.D."/>
        </authorList>
    </citation>
    <scope>NUCLEOTIDE SEQUENCE [LARGE SCALE GENOMIC DNA]</scope>
    <source>
        <strain evidence="2 3">CMW 18167</strain>
    </source>
</reference>
<evidence type="ECO:0000256" key="1">
    <source>
        <dbReference type="SAM" id="SignalP"/>
    </source>
</evidence>
<comment type="caution">
    <text evidence="2">The sequence shown here is derived from an EMBL/GenBank/DDBJ whole genome shotgun (WGS) entry which is preliminary data.</text>
</comment>
<evidence type="ECO:0000313" key="3">
    <source>
        <dbReference type="Proteomes" id="UP001583193"/>
    </source>
</evidence>
<proteinExistence type="predicted"/>
<protein>
    <submittedName>
        <fullName evidence="2">Uncharacterized protein</fullName>
    </submittedName>
</protein>
<feature type="signal peptide" evidence="1">
    <location>
        <begin position="1"/>
        <end position="25"/>
    </location>
</feature>
<evidence type="ECO:0000313" key="2">
    <source>
        <dbReference type="EMBL" id="KAL1867969.1"/>
    </source>
</evidence>